<comment type="similarity">
    <text evidence="1">Belongs to the polysaccharide lyase 8 family.</text>
</comment>
<dbReference type="InterPro" id="IPR003159">
    <property type="entry name" value="Lyase_8_central_dom"/>
</dbReference>
<evidence type="ECO:0000259" key="6">
    <source>
        <dbReference type="Pfam" id="PF02884"/>
    </source>
</evidence>
<protein>
    <recommendedName>
        <fullName evidence="10">Hyaluronate lyase</fullName>
    </recommendedName>
</protein>
<dbReference type="GO" id="GO:0030246">
    <property type="term" value="F:carbohydrate binding"/>
    <property type="evidence" value="ECO:0007669"/>
    <property type="project" value="InterPro"/>
</dbReference>
<dbReference type="InterPro" id="IPR004103">
    <property type="entry name" value="Lyase_8_C"/>
</dbReference>
<dbReference type="Proteomes" id="UP000295511">
    <property type="component" value="Unassembled WGS sequence"/>
</dbReference>
<keyword evidence="3" id="KW-0456">Lyase</keyword>
<dbReference type="InterPro" id="IPR014718">
    <property type="entry name" value="GH-type_carb-bd"/>
</dbReference>
<dbReference type="Gene3D" id="2.70.98.10">
    <property type="match status" value="1"/>
</dbReference>
<dbReference type="OrthoDB" id="6636047at2"/>
<feature type="active site" evidence="4">
    <location>
        <position position="292"/>
    </location>
</feature>
<dbReference type="EMBL" id="SMRU01000019">
    <property type="protein sequence ID" value="TDF93331.1"/>
    <property type="molecule type" value="Genomic_DNA"/>
</dbReference>
<feature type="active site" evidence="4">
    <location>
        <position position="352"/>
    </location>
</feature>
<evidence type="ECO:0000313" key="8">
    <source>
        <dbReference type="EMBL" id="TDF93331.1"/>
    </source>
</evidence>
<evidence type="ECO:0000256" key="3">
    <source>
        <dbReference type="ARBA" id="ARBA00023239"/>
    </source>
</evidence>
<organism evidence="8 9">
    <name type="scientific">Arthrobacter terricola</name>
    <dbReference type="NCBI Taxonomy" id="2547396"/>
    <lineage>
        <taxon>Bacteria</taxon>
        <taxon>Bacillati</taxon>
        <taxon>Actinomycetota</taxon>
        <taxon>Actinomycetes</taxon>
        <taxon>Micrococcales</taxon>
        <taxon>Micrococcaceae</taxon>
        <taxon>Arthrobacter</taxon>
    </lineage>
</organism>
<dbReference type="InterPro" id="IPR006311">
    <property type="entry name" value="TAT_signal"/>
</dbReference>
<feature type="domain" description="Polysaccharide lyase 8 N-terminal alpha-helical" evidence="7">
    <location>
        <begin position="279"/>
        <end position="392"/>
    </location>
</feature>
<keyword evidence="9" id="KW-1185">Reference proteome</keyword>
<feature type="active site" evidence="4">
    <location>
        <position position="301"/>
    </location>
</feature>
<sequence>MTKESMMTSMTTLTALSRRSILRGALLGGALAAFPFGLLPKGKAASLPDSFGVGRQQWLEHLLGKDLNTSDPSITSQLASIGSAARSAMNTYVTSASRTGLWSDLSLAARATNADSARVTTTARRLRSIALAWAAGALGPDADRGLATVADGLAWLSRDVFSTGGVRYGNWYDWDVSAPQALNDALVLTFGAIPASTRTALLDAERHFTPVIPQTGTTAAAANRVLFCDSFCGRGLLGENADELTAARDGLAPVLTYAQPYGGPVGLVDGNKDEAAFFSNDGFYPDGSFIQHGQFPYIGGYGASYLTSITAIAARTSGMSWCPDLGIVHGWIHSSFEPWLWRGLVMDTVRGRQLATVAGDQGTGLSFINGMLDLLPSASDAERSRLKSLIKAELPWRGTQPTAGLGLPETALALEILGDPTVVARSPLNGTWVFGPMDRVLHRRDDWAVAFAMNSLRMADYENGSNENLRGWYTSDAATFLYTGDLDQFDDAYWCTVNAYRIPGTTVDTVARDATATPWRAEYHNPSLMAGGLSAQTWGVATIDLTAKAPSTLHGRFSRFFFDDCYVCAGAGISVSSGRSAETIVENRRVTATSSGPLTIEGSVPLALGESKTVDNAGWAHIGGVAGYVMLGRPTVLALHEQRSGRLSDISGTITGTTASTVHTGDYVVLALQHGPRATDASYAYIVAPGLDAAATAQLAAKLSVRLLGNTPGVQAVRHEPAGRLGAAFYEAGTASVITVDAACVIAVEETDSSITVRASDPTQSLSRIRAELRIHADTVIESDPRVSWAPGADSCTLTFDVSGLTGSTVSARLAWQPPSAADLAAALGRLIGRDIPGSVGAQLQKTAGHFIGVFNSGDFAAARTELHTFQTTLDDWVSTQARPTAGVLALVDLASRLVTRTLNNRS</sequence>
<dbReference type="InterPro" id="IPR008929">
    <property type="entry name" value="Chondroitin_lyas"/>
</dbReference>
<dbReference type="GO" id="GO:0005576">
    <property type="term" value="C:extracellular region"/>
    <property type="evidence" value="ECO:0007669"/>
    <property type="project" value="InterPro"/>
</dbReference>
<dbReference type="InterPro" id="IPR038970">
    <property type="entry name" value="Lyase_8"/>
</dbReference>
<dbReference type="AlphaFoldDB" id="A0A4R5KDG1"/>
<name>A0A4R5KDG1_9MICC</name>
<dbReference type="PANTHER" id="PTHR38481:SF1">
    <property type="entry name" value="HYALURONATE LYASE"/>
    <property type="match status" value="1"/>
</dbReference>
<dbReference type="CDD" id="cd01083">
    <property type="entry name" value="GAG_Lyase"/>
    <property type="match status" value="1"/>
</dbReference>
<dbReference type="Pfam" id="PF02884">
    <property type="entry name" value="Lyase_8_C"/>
    <property type="match status" value="1"/>
</dbReference>
<dbReference type="GO" id="GO:0005975">
    <property type="term" value="P:carbohydrate metabolic process"/>
    <property type="evidence" value="ECO:0007669"/>
    <property type="project" value="InterPro"/>
</dbReference>
<dbReference type="InterPro" id="IPR012970">
    <property type="entry name" value="Lyase_8_alpha_N"/>
</dbReference>
<reference evidence="8 9" key="1">
    <citation type="submission" date="2019-03" db="EMBL/GenBank/DDBJ databases">
        <title>Whole genome sequence of Arthrobacter sp JH1-1.</title>
        <authorList>
            <person name="Trinh H.N."/>
        </authorList>
    </citation>
    <scope>NUCLEOTIDE SEQUENCE [LARGE SCALE GENOMIC DNA]</scope>
    <source>
        <strain evidence="8 9">JH1-1</strain>
    </source>
</reference>
<dbReference type="InterPro" id="IPR011013">
    <property type="entry name" value="Gal_mutarotase_sf_dom"/>
</dbReference>
<feature type="domain" description="Polysaccharide lyase 8 N-terminal alpha-helical" evidence="7">
    <location>
        <begin position="58"/>
        <end position="259"/>
    </location>
</feature>
<evidence type="ECO:0000259" key="5">
    <source>
        <dbReference type="Pfam" id="PF02278"/>
    </source>
</evidence>
<dbReference type="PANTHER" id="PTHR38481">
    <property type="entry name" value="HYALURONATE LYASE"/>
    <property type="match status" value="1"/>
</dbReference>
<dbReference type="GO" id="GO:0016837">
    <property type="term" value="F:carbon-oxygen lyase activity, acting on polysaccharides"/>
    <property type="evidence" value="ECO:0007669"/>
    <property type="project" value="UniProtKB-ARBA"/>
</dbReference>
<dbReference type="SUPFAM" id="SSF74650">
    <property type="entry name" value="Galactose mutarotase-like"/>
    <property type="match status" value="1"/>
</dbReference>
<feature type="domain" description="Polysaccharide lyase family 8 C-terminal" evidence="6">
    <location>
        <begin position="707"/>
        <end position="769"/>
    </location>
</feature>
<dbReference type="Gene3D" id="1.50.10.100">
    <property type="entry name" value="Chondroitin AC/alginate lyase"/>
    <property type="match status" value="1"/>
</dbReference>
<dbReference type="SUPFAM" id="SSF48230">
    <property type="entry name" value="Chondroitin AC/alginate lyase"/>
    <property type="match status" value="1"/>
</dbReference>
<dbReference type="Pfam" id="PF02278">
    <property type="entry name" value="Lyase_8"/>
    <property type="match status" value="1"/>
</dbReference>
<evidence type="ECO:0008006" key="10">
    <source>
        <dbReference type="Google" id="ProtNLM"/>
    </source>
</evidence>
<evidence type="ECO:0000256" key="2">
    <source>
        <dbReference type="ARBA" id="ARBA00022729"/>
    </source>
</evidence>
<evidence type="ECO:0000256" key="1">
    <source>
        <dbReference type="ARBA" id="ARBA00006699"/>
    </source>
</evidence>
<evidence type="ECO:0000313" key="9">
    <source>
        <dbReference type="Proteomes" id="UP000295511"/>
    </source>
</evidence>
<feature type="domain" description="Polysaccharide lyase family 8 central" evidence="5">
    <location>
        <begin position="433"/>
        <end position="691"/>
    </location>
</feature>
<evidence type="ECO:0000256" key="4">
    <source>
        <dbReference type="PIRSR" id="PIRSR638970-1"/>
    </source>
</evidence>
<keyword evidence="2" id="KW-0732">Signal</keyword>
<gene>
    <name evidence="8" type="ORF">E1809_15895</name>
</gene>
<dbReference type="Pfam" id="PF08124">
    <property type="entry name" value="Lyase_8_N"/>
    <property type="match status" value="2"/>
</dbReference>
<dbReference type="SUPFAM" id="SSF49863">
    <property type="entry name" value="Hyaluronate lyase-like, C-terminal domain"/>
    <property type="match status" value="1"/>
</dbReference>
<dbReference type="InterPro" id="IPR011071">
    <property type="entry name" value="Lyase_8-like_C"/>
</dbReference>
<dbReference type="PROSITE" id="PS51318">
    <property type="entry name" value="TAT"/>
    <property type="match status" value="1"/>
</dbReference>
<evidence type="ECO:0000259" key="7">
    <source>
        <dbReference type="Pfam" id="PF08124"/>
    </source>
</evidence>
<comment type="caution">
    <text evidence="8">The sequence shown here is derived from an EMBL/GenBank/DDBJ whole genome shotgun (WGS) entry which is preliminary data.</text>
</comment>
<proteinExistence type="inferred from homology"/>
<accession>A0A4R5KDG1</accession>
<dbReference type="Gene3D" id="2.60.220.10">
    <property type="entry name" value="Polysaccharide lyase family 8-like, C-terminal"/>
    <property type="match status" value="1"/>
</dbReference>